<comment type="similarity">
    <text evidence="1">Belongs to the universal stress protein A family.</text>
</comment>
<comment type="caution">
    <text evidence="3">The sequence shown here is derived from an EMBL/GenBank/DDBJ whole genome shotgun (WGS) entry which is preliminary data.</text>
</comment>
<sequence length="135" mass="14388">MSKTILLPVAPDHSEALAPALEVARKLADPGASITVIAVIEAVPIYVAAELPEAIFAETRENVEKELKGLLADAPDVKLDVVTGHAPNTILDRIKEDGVDLVVLRSHKPGLQDWVIGSTAGRVVRHAPCSVHVIR</sequence>
<dbReference type="SUPFAM" id="SSF52402">
    <property type="entry name" value="Adenine nucleotide alpha hydrolases-like"/>
    <property type="match status" value="1"/>
</dbReference>
<organism evidence="3 4">
    <name type="scientific">Litorisediminicola beolgyonensis</name>
    <dbReference type="NCBI Taxonomy" id="1173614"/>
    <lineage>
        <taxon>Bacteria</taxon>
        <taxon>Pseudomonadati</taxon>
        <taxon>Pseudomonadota</taxon>
        <taxon>Alphaproteobacteria</taxon>
        <taxon>Rhodobacterales</taxon>
        <taxon>Paracoccaceae</taxon>
        <taxon>Litorisediminicola</taxon>
    </lineage>
</organism>
<evidence type="ECO:0000313" key="3">
    <source>
        <dbReference type="EMBL" id="MFD1341108.1"/>
    </source>
</evidence>
<evidence type="ECO:0000313" key="4">
    <source>
        <dbReference type="Proteomes" id="UP001597135"/>
    </source>
</evidence>
<keyword evidence="4" id="KW-1185">Reference proteome</keyword>
<proteinExistence type="inferred from homology"/>
<dbReference type="Pfam" id="PF00582">
    <property type="entry name" value="Usp"/>
    <property type="match status" value="1"/>
</dbReference>
<dbReference type="EMBL" id="JBHTMU010000002">
    <property type="protein sequence ID" value="MFD1341108.1"/>
    <property type="molecule type" value="Genomic_DNA"/>
</dbReference>
<evidence type="ECO:0000259" key="2">
    <source>
        <dbReference type="Pfam" id="PF00582"/>
    </source>
</evidence>
<protein>
    <submittedName>
        <fullName evidence="3">Universal stress protein</fullName>
    </submittedName>
</protein>
<accession>A0ABW3ZDC3</accession>
<dbReference type="InterPro" id="IPR006016">
    <property type="entry name" value="UspA"/>
</dbReference>
<dbReference type="RefSeq" id="WP_386801168.1">
    <property type="nucleotide sequence ID" value="NZ_JBHTMU010000002.1"/>
</dbReference>
<dbReference type="InterPro" id="IPR014729">
    <property type="entry name" value="Rossmann-like_a/b/a_fold"/>
</dbReference>
<dbReference type="PANTHER" id="PTHR46268:SF6">
    <property type="entry name" value="UNIVERSAL STRESS PROTEIN UP12"/>
    <property type="match status" value="1"/>
</dbReference>
<dbReference type="InterPro" id="IPR006015">
    <property type="entry name" value="Universal_stress_UspA"/>
</dbReference>
<dbReference type="PRINTS" id="PR01438">
    <property type="entry name" value="UNVRSLSTRESS"/>
</dbReference>
<name>A0ABW3ZDC3_9RHOB</name>
<dbReference type="Gene3D" id="3.40.50.620">
    <property type="entry name" value="HUPs"/>
    <property type="match status" value="1"/>
</dbReference>
<reference evidence="4" key="1">
    <citation type="journal article" date="2019" name="Int. J. Syst. Evol. Microbiol.">
        <title>The Global Catalogue of Microorganisms (GCM) 10K type strain sequencing project: providing services to taxonomists for standard genome sequencing and annotation.</title>
        <authorList>
            <consortium name="The Broad Institute Genomics Platform"/>
            <consortium name="The Broad Institute Genome Sequencing Center for Infectious Disease"/>
            <person name="Wu L."/>
            <person name="Ma J."/>
        </authorList>
    </citation>
    <scope>NUCLEOTIDE SEQUENCE [LARGE SCALE GENOMIC DNA]</scope>
    <source>
        <strain evidence="4">CCUG 62953</strain>
    </source>
</reference>
<evidence type="ECO:0000256" key="1">
    <source>
        <dbReference type="ARBA" id="ARBA00008791"/>
    </source>
</evidence>
<dbReference type="PANTHER" id="PTHR46268">
    <property type="entry name" value="STRESS RESPONSE PROTEIN NHAX"/>
    <property type="match status" value="1"/>
</dbReference>
<dbReference type="CDD" id="cd00293">
    <property type="entry name" value="USP-like"/>
    <property type="match status" value="1"/>
</dbReference>
<dbReference type="Proteomes" id="UP001597135">
    <property type="component" value="Unassembled WGS sequence"/>
</dbReference>
<gene>
    <name evidence="3" type="ORF">ACFQ4E_01590</name>
</gene>
<feature type="domain" description="UspA" evidence="2">
    <location>
        <begin position="1"/>
        <end position="135"/>
    </location>
</feature>